<dbReference type="InterPro" id="IPR002401">
    <property type="entry name" value="Cyt_P450_E_grp-I"/>
</dbReference>
<sequence>MWKFVIIPIFSILLVWAWQFFNWVWLKPRKIERFFRKQGMKGNSYKFLFGDSKEAELMYEKAYSKPIGLYDDITSRLMPNIVDIVKKYGNYSFMWSGPRPRVFLLDPDVIREVLGKYRKYHKSFKIANPIAKMLVTGIVSMEGEEWSKSRSKLNHAFHLDKLKPMVPTIQLCCQDILNEWKEMTSTRGGSCIIDVFPYLEVFTSSILAQLMFSSKYTQQIKTTFLQLSELESLGKLATNIFTLPGEKYFPTKKNRRAKEIDKFVRESFTSMINQRLEKRMAGGEIGTNKLDLLDIFMEELYDGKATKDRDRRRIIEDVIGQCKIFFFAGFGTSSNLLCWTMIMLSVHKIWQVRAREEVVRVLGNKNQITSDDLAKLKIVTMIVNEILRLYPSGMEFSRVIEEETKLGEYTIPKDTLVTCPILLLNRSTEIWGEDAQEFNPERFADGVVKATQGKAAYMPFGWGPRICIAQNFSYFEVKTFLAMLLRDFSFELSPTYTHAPYVDFTIHPQYGAPLVLREL</sequence>
<keyword evidence="8 11" id="KW-0408">Iron</keyword>
<comment type="similarity">
    <text evidence="2 11">Belongs to the cytochrome P450 family.</text>
</comment>
<evidence type="ECO:0000256" key="1">
    <source>
        <dbReference type="ARBA" id="ARBA00004167"/>
    </source>
</evidence>
<keyword evidence="7 11" id="KW-0560">Oxidoreductase</keyword>
<organism evidence="13 14">
    <name type="scientific">Rehmannia glutinosa</name>
    <name type="common">Chinese foxglove</name>
    <dbReference type="NCBI Taxonomy" id="99300"/>
    <lineage>
        <taxon>Eukaryota</taxon>
        <taxon>Viridiplantae</taxon>
        <taxon>Streptophyta</taxon>
        <taxon>Embryophyta</taxon>
        <taxon>Tracheophyta</taxon>
        <taxon>Spermatophyta</taxon>
        <taxon>Magnoliopsida</taxon>
        <taxon>eudicotyledons</taxon>
        <taxon>Gunneridae</taxon>
        <taxon>Pentapetalae</taxon>
        <taxon>asterids</taxon>
        <taxon>lamiids</taxon>
        <taxon>Lamiales</taxon>
        <taxon>Orobanchaceae</taxon>
        <taxon>Rehmannieae</taxon>
        <taxon>Rehmannia</taxon>
    </lineage>
</organism>
<dbReference type="PROSITE" id="PS00086">
    <property type="entry name" value="CYTOCHROME_P450"/>
    <property type="match status" value="1"/>
</dbReference>
<dbReference type="Gene3D" id="1.10.630.10">
    <property type="entry name" value="Cytochrome P450"/>
    <property type="match status" value="1"/>
</dbReference>
<dbReference type="InterPro" id="IPR017972">
    <property type="entry name" value="Cyt_P450_CS"/>
</dbReference>
<evidence type="ECO:0000256" key="8">
    <source>
        <dbReference type="ARBA" id="ARBA00023004"/>
    </source>
</evidence>
<keyword evidence="10 12" id="KW-0472">Membrane</keyword>
<dbReference type="InterPro" id="IPR036396">
    <property type="entry name" value="Cyt_P450_sf"/>
</dbReference>
<evidence type="ECO:0000256" key="4">
    <source>
        <dbReference type="ARBA" id="ARBA00022692"/>
    </source>
</evidence>
<dbReference type="EMBL" id="JABTTQ020003409">
    <property type="protein sequence ID" value="KAK6117816.1"/>
    <property type="molecule type" value="Genomic_DNA"/>
</dbReference>
<accession>A0ABR0U5Q5</accession>
<keyword evidence="5 11" id="KW-0479">Metal-binding</keyword>
<keyword evidence="3 11" id="KW-0349">Heme</keyword>
<evidence type="ECO:0000256" key="6">
    <source>
        <dbReference type="ARBA" id="ARBA00022989"/>
    </source>
</evidence>
<dbReference type="PANTHER" id="PTHR24282">
    <property type="entry name" value="CYTOCHROME P450 FAMILY MEMBER"/>
    <property type="match status" value="1"/>
</dbReference>
<keyword evidence="6 12" id="KW-1133">Transmembrane helix</keyword>
<comment type="caution">
    <text evidence="13">The sequence shown here is derived from an EMBL/GenBank/DDBJ whole genome shotgun (WGS) entry which is preliminary data.</text>
</comment>
<dbReference type="Proteomes" id="UP001318860">
    <property type="component" value="Unassembled WGS sequence"/>
</dbReference>
<comment type="subcellular location">
    <subcellularLocation>
        <location evidence="1">Membrane</location>
        <topology evidence="1">Single-pass membrane protein</topology>
    </subcellularLocation>
</comment>
<evidence type="ECO:0000256" key="3">
    <source>
        <dbReference type="ARBA" id="ARBA00022617"/>
    </source>
</evidence>
<reference evidence="13 14" key="1">
    <citation type="journal article" date="2021" name="Comput. Struct. Biotechnol. J.">
        <title>De novo genome assembly of the potent medicinal plant Rehmannia glutinosa using nanopore technology.</title>
        <authorList>
            <person name="Ma L."/>
            <person name="Dong C."/>
            <person name="Song C."/>
            <person name="Wang X."/>
            <person name="Zheng X."/>
            <person name="Niu Y."/>
            <person name="Chen S."/>
            <person name="Feng W."/>
        </authorList>
    </citation>
    <scope>NUCLEOTIDE SEQUENCE [LARGE SCALE GENOMIC DNA]</scope>
    <source>
        <strain evidence="13">DH-2019</strain>
    </source>
</reference>
<proteinExistence type="inferred from homology"/>
<evidence type="ECO:0000256" key="10">
    <source>
        <dbReference type="ARBA" id="ARBA00023136"/>
    </source>
</evidence>
<evidence type="ECO:0000256" key="9">
    <source>
        <dbReference type="ARBA" id="ARBA00023033"/>
    </source>
</evidence>
<evidence type="ECO:0000256" key="11">
    <source>
        <dbReference type="RuleBase" id="RU000461"/>
    </source>
</evidence>
<dbReference type="SUPFAM" id="SSF48264">
    <property type="entry name" value="Cytochrome P450"/>
    <property type="match status" value="1"/>
</dbReference>
<dbReference type="PANTHER" id="PTHR24282:SF273">
    <property type="entry name" value="CYTOCHROME P450 CYP72A219-LIKE"/>
    <property type="match status" value="1"/>
</dbReference>
<evidence type="ECO:0000256" key="12">
    <source>
        <dbReference type="SAM" id="Phobius"/>
    </source>
</evidence>
<dbReference type="PRINTS" id="PR00463">
    <property type="entry name" value="EP450I"/>
</dbReference>
<protein>
    <submittedName>
        <fullName evidence="13">Uncharacterized protein</fullName>
    </submittedName>
</protein>
<evidence type="ECO:0000313" key="13">
    <source>
        <dbReference type="EMBL" id="KAK6117816.1"/>
    </source>
</evidence>
<feature type="transmembrane region" description="Helical" evidence="12">
    <location>
        <begin position="6"/>
        <end position="26"/>
    </location>
</feature>
<keyword evidence="4 12" id="KW-0812">Transmembrane</keyword>
<gene>
    <name evidence="13" type="ORF">DH2020_048443</name>
</gene>
<dbReference type="InterPro" id="IPR050665">
    <property type="entry name" value="Cytochrome_P450_Monooxygen"/>
</dbReference>
<dbReference type="InterPro" id="IPR001128">
    <property type="entry name" value="Cyt_P450"/>
</dbReference>
<evidence type="ECO:0000256" key="5">
    <source>
        <dbReference type="ARBA" id="ARBA00022723"/>
    </source>
</evidence>
<keyword evidence="14" id="KW-1185">Reference proteome</keyword>
<evidence type="ECO:0000256" key="7">
    <source>
        <dbReference type="ARBA" id="ARBA00023002"/>
    </source>
</evidence>
<evidence type="ECO:0000313" key="14">
    <source>
        <dbReference type="Proteomes" id="UP001318860"/>
    </source>
</evidence>
<keyword evidence="9 11" id="KW-0503">Monooxygenase</keyword>
<name>A0ABR0U5Q5_REHGL</name>
<dbReference type="Pfam" id="PF00067">
    <property type="entry name" value="p450"/>
    <property type="match status" value="1"/>
</dbReference>
<dbReference type="PRINTS" id="PR00385">
    <property type="entry name" value="P450"/>
</dbReference>
<evidence type="ECO:0000256" key="2">
    <source>
        <dbReference type="ARBA" id="ARBA00010617"/>
    </source>
</evidence>